<name>X1URM6_9ZZZZ</name>
<dbReference type="SUPFAM" id="SSF52096">
    <property type="entry name" value="ClpP/crotonase"/>
    <property type="match status" value="1"/>
</dbReference>
<dbReference type="GO" id="GO:0030288">
    <property type="term" value="C:outer membrane-bounded periplasmic space"/>
    <property type="evidence" value="ECO:0007669"/>
    <property type="project" value="TreeGrafter"/>
</dbReference>
<dbReference type="SMART" id="SM00228">
    <property type="entry name" value="PDZ"/>
    <property type="match status" value="1"/>
</dbReference>
<dbReference type="InterPro" id="IPR001478">
    <property type="entry name" value="PDZ"/>
</dbReference>
<keyword evidence="3" id="KW-0378">Hydrolase</keyword>
<evidence type="ECO:0000256" key="3">
    <source>
        <dbReference type="ARBA" id="ARBA00022801"/>
    </source>
</evidence>
<dbReference type="PROSITE" id="PS50106">
    <property type="entry name" value="PDZ"/>
    <property type="match status" value="1"/>
</dbReference>
<evidence type="ECO:0000256" key="1">
    <source>
        <dbReference type="ARBA" id="ARBA00009179"/>
    </source>
</evidence>
<sequence length="260" mass="27906">MPKTIKSIVITLLLVVSLALSFGAGCTLDDRTLPSLGPGLDSIAEAWDLIINDYVDKDRLDTSTLSQAAIKGMVEALDDPYSAYLDAAAYQLSLSDLEGKFEGIGAYVAVKDEQIMIIAPIADSPAAKAGIKAGDIILEIDGRSASEMSLVEAVLYIRGPKGTSVRLLILHQGETEPEEIEIVRAEIEVPSVYFEMRGDIAYINITYFSKSTNEELSPVLQSITQEAATGIILDLRSNPGGLLQTVVDVASRFLKEGVVV</sequence>
<dbReference type="SUPFAM" id="SSF50156">
    <property type="entry name" value="PDZ domain-like"/>
    <property type="match status" value="1"/>
</dbReference>
<dbReference type="FunFam" id="2.30.42.10:FF:000063">
    <property type="entry name" value="Peptidase, S41 family"/>
    <property type="match status" value="1"/>
</dbReference>
<dbReference type="AlphaFoldDB" id="X1URM6"/>
<dbReference type="Pfam" id="PF17820">
    <property type="entry name" value="PDZ_6"/>
    <property type="match status" value="1"/>
</dbReference>
<evidence type="ECO:0000256" key="2">
    <source>
        <dbReference type="ARBA" id="ARBA00022670"/>
    </source>
</evidence>
<proteinExistence type="inferred from homology"/>
<dbReference type="GO" id="GO:0007165">
    <property type="term" value="P:signal transduction"/>
    <property type="evidence" value="ECO:0007669"/>
    <property type="project" value="TreeGrafter"/>
</dbReference>
<dbReference type="InterPro" id="IPR041489">
    <property type="entry name" value="PDZ_6"/>
</dbReference>
<gene>
    <name evidence="6" type="ORF">S12H4_30353</name>
</gene>
<comment type="similarity">
    <text evidence="1">Belongs to the peptidase S41A family.</text>
</comment>
<evidence type="ECO:0000259" key="5">
    <source>
        <dbReference type="PROSITE" id="PS50106"/>
    </source>
</evidence>
<dbReference type="InterPro" id="IPR036034">
    <property type="entry name" value="PDZ_sf"/>
</dbReference>
<dbReference type="Pfam" id="PF22694">
    <property type="entry name" value="CtpB_N-like"/>
    <property type="match status" value="1"/>
</dbReference>
<dbReference type="Gene3D" id="2.30.42.10">
    <property type="match status" value="1"/>
</dbReference>
<dbReference type="EMBL" id="BARW01017597">
    <property type="protein sequence ID" value="GAJ02531.1"/>
    <property type="molecule type" value="Genomic_DNA"/>
</dbReference>
<dbReference type="GO" id="GO:0006508">
    <property type="term" value="P:proteolysis"/>
    <property type="evidence" value="ECO:0007669"/>
    <property type="project" value="UniProtKB-KW"/>
</dbReference>
<accession>X1URM6</accession>
<dbReference type="InterPro" id="IPR055210">
    <property type="entry name" value="CtpA/B_N"/>
</dbReference>
<feature type="domain" description="PDZ" evidence="5">
    <location>
        <begin position="91"/>
        <end position="158"/>
    </location>
</feature>
<dbReference type="Pfam" id="PF03572">
    <property type="entry name" value="Peptidase_S41"/>
    <property type="match status" value="1"/>
</dbReference>
<evidence type="ECO:0000256" key="4">
    <source>
        <dbReference type="ARBA" id="ARBA00022825"/>
    </source>
</evidence>
<keyword evidence="2" id="KW-0645">Protease</keyword>
<protein>
    <recommendedName>
        <fullName evidence="5">PDZ domain-containing protein</fullName>
    </recommendedName>
</protein>
<organism evidence="6">
    <name type="scientific">marine sediment metagenome</name>
    <dbReference type="NCBI Taxonomy" id="412755"/>
    <lineage>
        <taxon>unclassified sequences</taxon>
        <taxon>metagenomes</taxon>
        <taxon>ecological metagenomes</taxon>
    </lineage>
</organism>
<evidence type="ECO:0000313" key="6">
    <source>
        <dbReference type="EMBL" id="GAJ02531.1"/>
    </source>
</evidence>
<keyword evidence="4" id="KW-0720">Serine protease</keyword>
<dbReference type="Gene3D" id="3.30.750.44">
    <property type="match status" value="1"/>
</dbReference>
<dbReference type="InterPro" id="IPR005151">
    <property type="entry name" value="Tail-specific_protease"/>
</dbReference>
<reference evidence="6" key="1">
    <citation type="journal article" date="2014" name="Front. Microbiol.">
        <title>High frequency of phylogenetically diverse reductive dehalogenase-homologous genes in deep subseafloor sedimentary metagenomes.</title>
        <authorList>
            <person name="Kawai M."/>
            <person name="Futagami T."/>
            <person name="Toyoda A."/>
            <person name="Takaki Y."/>
            <person name="Nishi S."/>
            <person name="Hori S."/>
            <person name="Arai W."/>
            <person name="Tsubouchi T."/>
            <person name="Morono Y."/>
            <person name="Uchiyama I."/>
            <person name="Ito T."/>
            <person name="Fujiyama A."/>
            <person name="Inagaki F."/>
            <person name="Takami H."/>
        </authorList>
    </citation>
    <scope>NUCLEOTIDE SEQUENCE</scope>
    <source>
        <strain evidence="6">Expedition CK06-06</strain>
    </source>
</reference>
<dbReference type="PANTHER" id="PTHR32060:SF30">
    <property type="entry name" value="CARBOXY-TERMINAL PROCESSING PROTEASE CTPA"/>
    <property type="match status" value="1"/>
</dbReference>
<dbReference type="GO" id="GO:0008236">
    <property type="term" value="F:serine-type peptidase activity"/>
    <property type="evidence" value="ECO:0007669"/>
    <property type="project" value="UniProtKB-KW"/>
</dbReference>
<dbReference type="PANTHER" id="PTHR32060">
    <property type="entry name" value="TAIL-SPECIFIC PROTEASE"/>
    <property type="match status" value="1"/>
</dbReference>
<dbReference type="Gene3D" id="3.90.226.10">
    <property type="entry name" value="2-enoyl-CoA Hydratase, Chain A, domain 1"/>
    <property type="match status" value="1"/>
</dbReference>
<dbReference type="InterPro" id="IPR029045">
    <property type="entry name" value="ClpP/crotonase-like_dom_sf"/>
</dbReference>
<dbReference type="GO" id="GO:0004175">
    <property type="term" value="F:endopeptidase activity"/>
    <property type="evidence" value="ECO:0007669"/>
    <property type="project" value="TreeGrafter"/>
</dbReference>
<dbReference type="PROSITE" id="PS51257">
    <property type="entry name" value="PROKAR_LIPOPROTEIN"/>
    <property type="match status" value="1"/>
</dbReference>
<feature type="non-terminal residue" evidence="6">
    <location>
        <position position="260"/>
    </location>
</feature>
<dbReference type="CDD" id="cd06782">
    <property type="entry name" value="cpPDZ_CPP-like"/>
    <property type="match status" value="1"/>
</dbReference>
<comment type="caution">
    <text evidence="6">The sequence shown here is derived from an EMBL/GenBank/DDBJ whole genome shotgun (WGS) entry which is preliminary data.</text>
</comment>